<dbReference type="NCBIfam" id="NF004127">
    <property type="entry name" value="PRK05617.1"/>
    <property type="match status" value="1"/>
</dbReference>
<dbReference type="PANTHER" id="PTHR43176">
    <property type="entry name" value="3-HYDROXYISOBUTYRYL-COA HYDROLASE-RELATED"/>
    <property type="match status" value="1"/>
</dbReference>
<dbReference type="GO" id="GO:0016853">
    <property type="term" value="F:isomerase activity"/>
    <property type="evidence" value="ECO:0007669"/>
    <property type="project" value="UniProtKB-KW"/>
</dbReference>
<dbReference type="Gene3D" id="3.90.226.10">
    <property type="entry name" value="2-enoyl-CoA Hydratase, Chain A, domain 1"/>
    <property type="match status" value="1"/>
</dbReference>
<organism evidence="3 4">
    <name type="scientific">Cupriavidus gilardii</name>
    <dbReference type="NCBI Taxonomy" id="82541"/>
    <lineage>
        <taxon>Bacteria</taxon>
        <taxon>Pseudomonadati</taxon>
        <taxon>Pseudomonadota</taxon>
        <taxon>Betaproteobacteria</taxon>
        <taxon>Burkholderiales</taxon>
        <taxon>Burkholderiaceae</taxon>
        <taxon>Cupriavidus</taxon>
    </lineage>
</organism>
<protein>
    <submittedName>
        <fullName evidence="3">Enoyl-CoA hydratase/isomerase family protein</fullName>
    </submittedName>
</protein>
<dbReference type="PANTHER" id="PTHR43176:SF6">
    <property type="entry name" value="3-HYDROXYISOBUTYRYL-COA HYDROLASE"/>
    <property type="match status" value="1"/>
</dbReference>
<proteinExistence type="predicted"/>
<comment type="caution">
    <text evidence="3">The sequence shown here is derived from an EMBL/GenBank/DDBJ whole genome shotgun (WGS) entry which is preliminary data.</text>
</comment>
<evidence type="ECO:0000313" key="3">
    <source>
        <dbReference type="EMBL" id="NNH12633.1"/>
    </source>
</evidence>
<dbReference type="RefSeq" id="WP_053823689.1">
    <property type="nucleotide sequence ID" value="NZ_BAAAEB010000022.1"/>
</dbReference>
<dbReference type="CDD" id="cd06558">
    <property type="entry name" value="crotonase-like"/>
    <property type="match status" value="1"/>
</dbReference>
<dbReference type="GO" id="GO:0006574">
    <property type="term" value="P:L-valine catabolic process"/>
    <property type="evidence" value="ECO:0007669"/>
    <property type="project" value="TreeGrafter"/>
</dbReference>
<evidence type="ECO:0000313" key="4">
    <source>
        <dbReference type="Proteomes" id="UP000542973"/>
    </source>
</evidence>
<name>A0A849BFR3_9BURK</name>
<dbReference type="Pfam" id="PF16113">
    <property type="entry name" value="ECH_2"/>
    <property type="match status" value="1"/>
</dbReference>
<gene>
    <name evidence="3" type="ORF">HLB16_17320</name>
</gene>
<dbReference type="Proteomes" id="UP000542973">
    <property type="component" value="Unassembled WGS sequence"/>
</dbReference>
<keyword evidence="3" id="KW-0413">Isomerase</keyword>
<reference evidence="3 4" key="1">
    <citation type="submission" date="2020-05" db="EMBL/GenBank/DDBJ databases">
        <title>MicrobeNet Type strains.</title>
        <authorList>
            <person name="Nicholson A.C."/>
        </authorList>
    </citation>
    <scope>NUCLEOTIDE SEQUENCE [LARGE SCALE GENOMIC DNA]</scope>
    <source>
        <strain evidence="3 4">ATCC 700815</strain>
    </source>
</reference>
<dbReference type="SUPFAM" id="SSF52096">
    <property type="entry name" value="ClpP/crotonase"/>
    <property type="match status" value="1"/>
</dbReference>
<accession>A0A849BFR3</accession>
<dbReference type="EMBL" id="JABEMD010000031">
    <property type="protein sequence ID" value="NNH12633.1"/>
    <property type="molecule type" value="Genomic_DNA"/>
</dbReference>
<dbReference type="AlphaFoldDB" id="A0A849BFR3"/>
<evidence type="ECO:0000259" key="2">
    <source>
        <dbReference type="Pfam" id="PF16113"/>
    </source>
</evidence>
<dbReference type="GO" id="GO:0003860">
    <property type="term" value="F:3-hydroxyisobutyryl-CoA hydrolase activity"/>
    <property type="evidence" value="ECO:0007669"/>
    <property type="project" value="InterPro"/>
</dbReference>
<evidence type="ECO:0000256" key="1">
    <source>
        <dbReference type="ARBA" id="ARBA00022801"/>
    </source>
</evidence>
<dbReference type="InterPro" id="IPR029045">
    <property type="entry name" value="ClpP/crotonase-like_dom_sf"/>
</dbReference>
<feature type="domain" description="Enoyl-CoA hydratase/isomerase" evidence="2">
    <location>
        <begin position="28"/>
        <end position="374"/>
    </location>
</feature>
<keyword evidence="1" id="KW-0378">Hydrolase</keyword>
<sequence length="391" mass="42373">MNARAEAPPPRTAAEGTDEVRFEVINRVGLVTLNRPRQLNALSYPMIVALREQLRHWAAQRDVVAVVLRGAGDKAFCAGGDIRALYDSYRDAVAGRGGDDGEPLYRRFFVDEYQLDFELHRYPKPVIALMDGIVMGGGMGLAQAAPLRIVTERSRVAMPETGIGLVPDVGASHFLSRMTPELALYLGLTGVTLGAADTLLCGLADVAADSAALAELETTLTRIDWPASDRDTVLATLRRALAPASPTTAADAPLLKVLPALLRHFRADATPAAILQGLAGEQDPCCADWAAKTATLLRGRSPLMTAVTRELLLRGRRLDLADCFRMELDVVSHAFTDGDFIEGVRALIVDKDQTPRWRVDSHDAVDPDAVRGFFVSPWEGERHPLAPPALK</sequence>
<dbReference type="InterPro" id="IPR045004">
    <property type="entry name" value="ECH_dom"/>
</dbReference>
<dbReference type="InterPro" id="IPR032259">
    <property type="entry name" value="HIBYL-CoA-H"/>
</dbReference>